<keyword evidence="12" id="KW-0539">Nucleus</keyword>
<name>A0A914DQI0_9BILA</name>
<dbReference type="Proteomes" id="UP000887540">
    <property type="component" value="Unplaced"/>
</dbReference>
<dbReference type="AlphaFoldDB" id="A0A914DQI0"/>
<keyword evidence="7" id="KW-0378">Hydrolase</keyword>
<evidence type="ECO:0000256" key="19">
    <source>
        <dbReference type="ARBA" id="ARBA00064709"/>
    </source>
</evidence>
<dbReference type="GO" id="GO:0047617">
    <property type="term" value="F:fatty acyl-CoA hydrolase activity"/>
    <property type="evidence" value="ECO:0007669"/>
    <property type="project" value="InterPro"/>
</dbReference>
<reference evidence="26" key="1">
    <citation type="submission" date="2022-11" db="UniProtKB">
        <authorList>
            <consortium name="WormBaseParasite"/>
        </authorList>
    </citation>
    <scope>IDENTIFICATION</scope>
</reference>
<dbReference type="GO" id="GO:0005739">
    <property type="term" value="C:mitochondrion"/>
    <property type="evidence" value="ECO:0007669"/>
    <property type="project" value="UniProtKB-SubCell"/>
</dbReference>
<evidence type="ECO:0000256" key="15">
    <source>
        <dbReference type="ARBA" id="ARBA00048074"/>
    </source>
</evidence>
<comment type="subcellular location">
    <subcellularLocation>
        <location evidence="3">Cytoplasm</location>
        <location evidence="3">Cytoskeleton</location>
        <location evidence="3">Spindle</location>
    </subcellularLocation>
    <subcellularLocation>
        <location evidence="4">Cytoplasm</location>
        <location evidence="4">Cytosol</location>
    </subcellularLocation>
    <subcellularLocation>
        <location evidence="2">Mitochondrion</location>
    </subcellularLocation>
    <subcellularLocation>
        <location evidence="1">Nucleus</location>
    </subcellularLocation>
</comment>
<proteinExistence type="inferred from homology"/>
<dbReference type="PANTHER" id="PTHR21660:SF59">
    <property type="entry name" value="THIOESTERASE DOMAIN-CONTAINING PROTEIN"/>
    <property type="match status" value="1"/>
</dbReference>
<evidence type="ECO:0000256" key="10">
    <source>
        <dbReference type="ARBA" id="ARBA00023128"/>
    </source>
</evidence>
<dbReference type="GO" id="GO:0006629">
    <property type="term" value="P:lipid metabolic process"/>
    <property type="evidence" value="ECO:0007669"/>
    <property type="project" value="UniProtKB-KW"/>
</dbReference>
<evidence type="ECO:0000256" key="21">
    <source>
        <dbReference type="ARBA" id="ARBA00075657"/>
    </source>
</evidence>
<evidence type="ECO:0000256" key="14">
    <source>
        <dbReference type="ARBA" id="ARBA00047969"/>
    </source>
</evidence>
<dbReference type="InterPro" id="IPR003736">
    <property type="entry name" value="PAAI_dom"/>
</dbReference>
<evidence type="ECO:0000256" key="22">
    <source>
        <dbReference type="ARBA" id="ARBA00081533"/>
    </source>
</evidence>
<dbReference type="GO" id="GO:0005829">
    <property type="term" value="C:cytosol"/>
    <property type="evidence" value="ECO:0007669"/>
    <property type="project" value="UniProtKB-SubCell"/>
</dbReference>
<dbReference type="Gene3D" id="3.10.129.10">
    <property type="entry name" value="Hotdog Thioesterase"/>
    <property type="match status" value="1"/>
</dbReference>
<keyword evidence="25" id="KW-1185">Reference proteome</keyword>
<evidence type="ECO:0000256" key="11">
    <source>
        <dbReference type="ARBA" id="ARBA00023212"/>
    </source>
</evidence>
<dbReference type="PANTHER" id="PTHR21660">
    <property type="entry name" value="THIOESTERASE SUPERFAMILY MEMBER-RELATED"/>
    <property type="match status" value="1"/>
</dbReference>
<comment type="catalytic activity">
    <reaction evidence="13">
        <text>octanoyl-CoA + H2O = octanoate + CoA + H(+)</text>
        <dbReference type="Rhea" id="RHEA:30143"/>
        <dbReference type="ChEBI" id="CHEBI:15377"/>
        <dbReference type="ChEBI" id="CHEBI:15378"/>
        <dbReference type="ChEBI" id="CHEBI:25646"/>
        <dbReference type="ChEBI" id="CHEBI:57287"/>
        <dbReference type="ChEBI" id="CHEBI:57386"/>
    </reaction>
    <physiologicalReaction direction="left-to-right" evidence="13">
        <dbReference type="Rhea" id="RHEA:30144"/>
    </physiologicalReaction>
</comment>
<comment type="subunit">
    <text evidence="19">Homotetramer. Interacts with PCTP.</text>
</comment>
<evidence type="ECO:0000256" key="3">
    <source>
        <dbReference type="ARBA" id="ARBA00004186"/>
    </source>
</evidence>
<feature type="domain" description="Thioesterase" evidence="24">
    <location>
        <begin position="53"/>
        <end position="128"/>
    </location>
</feature>
<dbReference type="FunFam" id="3.10.129.10:FF:000021">
    <property type="entry name" value="Acyl-coenzyme A thioesterase 13"/>
    <property type="match status" value="1"/>
</dbReference>
<dbReference type="InterPro" id="IPR039298">
    <property type="entry name" value="ACOT13"/>
</dbReference>
<comment type="catalytic activity">
    <reaction evidence="15">
        <text>dodecanoyl-CoA + H2O = dodecanoate + CoA + H(+)</text>
        <dbReference type="Rhea" id="RHEA:30135"/>
        <dbReference type="ChEBI" id="CHEBI:15377"/>
        <dbReference type="ChEBI" id="CHEBI:15378"/>
        <dbReference type="ChEBI" id="CHEBI:18262"/>
        <dbReference type="ChEBI" id="CHEBI:57287"/>
        <dbReference type="ChEBI" id="CHEBI:57375"/>
    </reaction>
    <physiologicalReaction direction="left-to-right" evidence="15">
        <dbReference type="Rhea" id="RHEA:30136"/>
    </physiologicalReaction>
</comment>
<evidence type="ECO:0000313" key="26">
    <source>
        <dbReference type="WBParaSite" id="ACRNAN_scaffold3416.g32284.t1"/>
    </source>
</evidence>
<dbReference type="SUPFAM" id="SSF54637">
    <property type="entry name" value="Thioesterase/thiol ester dehydrase-isomerase"/>
    <property type="match status" value="1"/>
</dbReference>
<dbReference type="GO" id="GO:0005819">
    <property type="term" value="C:spindle"/>
    <property type="evidence" value="ECO:0007669"/>
    <property type="project" value="UniProtKB-SubCell"/>
</dbReference>
<dbReference type="InterPro" id="IPR029069">
    <property type="entry name" value="HotDog_dom_sf"/>
</dbReference>
<evidence type="ECO:0000256" key="1">
    <source>
        <dbReference type="ARBA" id="ARBA00004123"/>
    </source>
</evidence>
<evidence type="ECO:0000256" key="6">
    <source>
        <dbReference type="ARBA" id="ARBA00022490"/>
    </source>
</evidence>
<evidence type="ECO:0000259" key="24">
    <source>
        <dbReference type="Pfam" id="PF03061"/>
    </source>
</evidence>
<evidence type="ECO:0000256" key="17">
    <source>
        <dbReference type="ARBA" id="ARBA00052976"/>
    </source>
</evidence>
<comment type="similarity">
    <text evidence="5">Belongs to the thioesterase PaaI family.</text>
</comment>
<dbReference type="Pfam" id="PF03061">
    <property type="entry name" value="4HBT"/>
    <property type="match status" value="1"/>
</dbReference>
<keyword evidence="6" id="KW-0963">Cytoplasm</keyword>
<accession>A0A914DQI0</accession>
<evidence type="ECO:0000256" key="2">
    <source>
        <dbReference type="ARBA" id="ARBA00004173"/>
    </source>
</evidence>
<evidence type="ECO:0000256" key="23">
    <source>
        <dbReference type="ARBA" id="ARBA00083956"/>
    </source>
</evidence>
<comment type="catalytic activity">
    <reaction evidence="14">
        <text>decanoyl-CoA + H2O = decanoate + CoA + H(+)</text>
        <dbReference type="Rhea" id="RHEA:40059"/>
        <dbReference type="ChEBI" id="CHEBI:15377"/>
        <dbReference type="ChEBI" id="CHEBI:15378"/>
        <dbReference type="ChEBI" id="CHEBI:27689"/>
        <dbReference type="ChEBI" id="CHEBI:57287"/>
        <dbReference type="ChEBI" id="CHEBI:61430"/>
    </reaction>
    <physiologicalReaction direction="left-to-right" evidence="14">
        <dbReference type="Rhea" id="RHEA:40060"/>
    </physiologicalReaction>
</comment>
<dbReference type="InterPro" id="IPR006683">
    <property type="entry name" value="Thioestr_dom"/>
</dbReference>
<evidence type="ECO:0000256" key="8">
    <source>
        <dbReference type="ARBA" id="ARBA00022990"/>
    </source>
</evidence>
<dbReference type="NCBIfam" id="TIGR00369">
    <property type="entry name" value="unchar_dom_1"/>
    <property type="match status" value="1"/>
</dbReference>
<evidence type="ECO:0000256" key="9">
    <source>
        <dbReference type="ARBA" id="ARBA00023098"/>
    </source>
</evidence>
<keyword evidence="9" id="KW-0443">Lipid metabolism</keyword>
<evidence type="ECO:0000313" key="25">
    <source>
        <dbReference type="Proteomes" id="UP000887540"/>
    </source>
</evidence>
<keyword evidence="10" id="KW-0496">Mitochondrion</keyword>
<evidence type="ECO:0000256" key="4">
    <source>
        <dbReference type="ARBA" id="ARBA00004514"/>
    </source>
</evidence>
<protein>
    <recommendedName>
        <fullName evidence="20">Acyl-coenzyme A thioesterase 13</fullName>
    </recommendedName>
    <alternativeName>
        <fullName evidence="22">Hotdog-fold thioesterase superfamily member 2</fullName>
    </alternativeName>
    <alternativeName>
        <fullName evidence="21">Palmitoyl-CoA hydrolase</fullName>
    </alternativeName>
    <alternativeName>
        <fullName evidence="23">Thioesterase superfamily member 2</fullName>
    </alternativeName>
</protein>
<sequence length="143" mass="15500">MTSKYLSPIKQVFKAYQTSSNFMKIAGNCRVISADEGRVKVEFEVTESVTNPMNTLHGGATATLVDIVTTTALMATERGEPGVSVDLTVSYLAPAKLNSTVVFDASVLRMGKTLAYTKCDLFSKEDNKLLATGLHTKAFPTRK</sequence>
<dbReference type="GO" id="GO:0005634">
    <property type="term" value="C:nucleus"/>
    <property type="evidence" value="ECO:0007669"/>
    <property type="project" value="UniProtKB-SubCell"/>
</dbReference>
<comment type="catalytic activity">
    <reaction evidence="17">
        <text>a fatty acyl-CoA + H2O = a fatty acid + CoA + H(+)</text>
        <dbReference type="Rhea" id="RHEA:16781"/>
        <dbReference type="ChEBI" id="CHEBI:15377"/>
        <dbReference type="ChEBI" id="CHEBI:15378"/>
        <dbReference type="ChEBI" id="CHEBI:28868"/>
        <dbReference type="ChEBI" id="CHEBI:57287"/>
        <dbReference type="ChEBI" id="CHEBI:77636"/>
    </reaction>
    <physiologicalReaction direction="left-to-right" evidence="17">
        <dbReference type="Rhea" id="RHEA:16782"/>
    </physiologicalReaction>
</comment>
<keyword evidence="8" id="KW-0007">Acetylation</keyword>
<evidence type="ECO:0000256" key="5">
    <source>
        <dbReference type="ARBA" id="ARBA00008324"/>
    </source>
</evidence>
<evidence type="ECO:0000256" key="20">
    <source>
        <dbReference type="ARBA" id="ARBA00067273"/>
    </source>
</evidence>
<dbReference type="WBParaSite" id="ACRNAN_scaffold3416.g32284.t1">
    <property type="protein sequence ID" value="ACRNAN_scaffold3416.g32284.t1"/>
    <property type="gene ID" value="ACRNAN_scaffold3416.g32284"/>
</dbReference>
<evidence type="ECO:0000256" key="16">
    <source>
        <dbReference type="ARBA" id="ARBA00050199"/>
    </source>
</evidence>
<evidence type="ECO:0000256" key="7">
    <source>
        <dbReference type="ARBA" id="ARBA00022801"/>
    </source>
</evidence>
<dbReference type="CDD" id="cd03443">
    <property type="entry name" value="PaaI_thioesterase"/>
    <property type="match status" value="1"/>
</dbReference>
<comment type="catalytic activity">
    <reaction evidence="16">
        <text>hexanoyl-CoA + H2O = hexanoate + CoA + H(+)</text>
        <dbReference type="Rhea" id="RHEA:40115"/>
        <dbReference type="ChEBI" id="CHEBI:15377"/>
        <dbReference type="ChEBI" id="CHEBI:15378"/>
        <dbReference type="ChEBI" id="CHEBI:17120"/>
        <dbReference type="ChEBI" id="CHEBI:57287"/>
        <dbReference type="ChEBI" id="CHEBI:62620"/>
    </reaction>
    <physiologicalReaction direction="left-to-right" evidence="16">
        <dbReference type="Rhea" id="RHEA:40116"/>
    </physiologicalReaction>
</comment>
<evidence type="ECO:0000256" key="13">
    <source>
        <dbReference type="ARBA" id="ARBA00047588"/>
    </source>
</evidence>
<keyword evidence="11" id="KW-0206">Cytoskeleton</keyword>
<evidence type="ECO:0000256" key="18">
    <source>
        <dbReference type="ARBA" id="ARBA00058205"/>
    </source>
</evidence>
<organism evidence="25 26">
    <name type="scientific">Acrobeloides nanus</name>
    <dbReference type="NCBI Taxonomy" id="290746"/>
    <lineage>
        <taxon>Eukaryota</taxon>
        <taxon>Metazoa</taxon>
        <taxon>Ecdysozoa</taxon>
        <taxon>Nematoda</taxon>
        <taxon>Chromadorea</taxon>
        <taxon>Rhabditida</taxon>
        <taxon>Tylenchina</taxon>
        <taxon>Cephalobomorpha</taxon>
        <taxon>Cephaloboidea</taxon>
        <taxon>Cephalobidae</taxon>
        <taxon>Acrobeloides</taxon>
    </lineage>
</organism>
<comment type="function">
    <text evidence="18">Catalyzes the hydrolysis of acyl-CoAs into free fatty acids and coenzyme A (CoASH), regulating their respective intracellular levels. Has acyl-CoA thioesterase activity towards medium (C12) and long-chain (C18) fatty acyl-CoA substrates. Can also hydrolyze 3-hydroxyphenylacetyl-CoA and 3,4-dihydroxyphenylacetyl-CoA (in vitro). May play a role in controlling adaptive thermogenesis.</text>
</comment>
<evidence type="ECO:0000256" key="12">
    <source>
        <dbReference type="ARBA" id="ARBA00023242"/>
    </source>
</evidence>